<keyword evidence="1" id="KW-0449">Lipoprotein</keyword>
<dbReference type="AlphaFoldDB" id="A0A3S7UX24"/>
<dbReference type="SUPFAM" id="SSF101898">
    <property type="entry name" value="NHL repeat"/>
    <property type="match status" value="1"/>
</dbReference>
<dbReference type="Pfam" id="PF11617">
    <property type="entry name" value="Cu-binding_MopE"/>
    <property type="match status" value="4"/>
</dbReference>
<protein>
    <submittedName>
        <fullName evidence="1">Lipoprotein</fullName>
    </submittedName>
</protein>
<reference evidence="1" key="1">
    <citation type="journal article" date="2018" name="J. Ind. Microbiol. Biotechnol.">
        <title>Genome mining reveals uncommon alkylpyrones as type III PKS products from myxobacteria.</title>
        <authorList>
            <person name="Hug J.J."/>
            <person name="Panter F."/>
            <person name="Krug D."/>
            <person name="Muller R."/>
        </authorList>
    </citation>
    <scope>NUCLEOTIDE SEQUENCE</scope>
    <source>
        <strain evidence="1">MCy9118</strain>
    </source>
</reference>
<accession>A0A3S7UX24</accession>
<dbReference type="EMBL" id="MH908899">
    <property type="protein sequence ID" value="AYM53320.1"/>
    <property type="molecule type" value="Genomic_DNA"/>
</dbReference>
<dbReference type="PROSITE" id="PS51257">
    <property type="entry name" value="PROKAR_LIPOPROTEIN"/>
    <property type="match status" value="1"/>
</dbReference>
<dbReference type="InterPro" id="IPR021655">
    <property type="entry name" value="Put_metal-bd"/>
</dbReference>
<name>A0A3S7UX24_9BACT</name>
<evidence type="ECO:0000313" key="1">
    <source>
        <dbReference type="EMBL" id="AYM53320.1"/>
    </source>
</evidence>
<sequence>MSSRFLLLVGLVACLSVGCRDQGAVKLTISFPNFKPGCIRVSVKDAQGAGEERSTELQEQLVGKKRGEQVTVAAFREEGWGPTLTVTATAFEQQCSQGPEFVASNSVNVGRGVAPVELKLEAVDGDDDGYVSVATGGTDCDDGEATVRPGQVELCNNTRDDNCDGKTNEGFEKLGQQCSSPQAACQIWACDTQGAMSCQASKSEWFRDEDGDGEGNPQQALNQCAQPAGYVNNSLDCDDKRKERYSTATELCNGVNDNCDDVIDEGFNTGAACSGELGCAGKVECVTTTQATCKVVTSTWYPDADKDSHGATGAGITLCGTTPPGSYYVTSSDDCDDTKSNVYTGAPELCDTLDNNCDSQTDEGFDVGGTCTDDYQCAGTKQCSTDKKSSLCISPTTPTQYYADNDSDNYGDNNSVIKTCGTPSAGYITQGGDCNDGNPFTHPNAAELCDKEDNDCDAATNETSVCPAGAKWADYSSAGADTWRSVALYGNGGVWVVGGNKFHQFKPGGTGFNDLSTSCTAGEDVNTVTATPGTGDALLGGDGGFLARYDPLTNQCVNPGKQSVDTNIKGATAIPVGNDVEAHFVGLNTDGTTDKGRAFRVLTPQGSDYDKQSLSETVWDVHGRSQDALFAVGGETSSRIYRFDSNSGNWSTESVPSGGLTLMGVWVVNPKLAYAVGYSGTLFSWNGATWSKVSGAPNDNLTSVVAFGSRSIYVTAVSGRVYRYNGSAWTELVKAGGNSQLLDIAANNPGDIWVVGNNGKRYHWPQ</sequence>
<organism evidence="1">
    <name type="scientific">Cystobacter fuscus</name>
    <dbReference type="NCBI Taxonomy" id="43"/>
    <lineage>
        <taxon>Bacteria</taxon>
        <taxon>Pseudomonadati</taxon>
        <taxon>Myxococcota</taxon>
        <taxon>Myxococcia</taxon>
        <taxon>Myxococcales</taxon>
        <taxon>Cystobacterineae</taxon>
        <taxon>Archangiaceae</taxon>
        <taxon>Cystobacter</taxon>
    </lineage>
</organism>
<proteinExistence type="predicted"/>